<dbReference type="Proteomes" id="UP000823633">
    <property type="component" value="Unassembled WGS sequence"/>
</dbReference>
<feature type="transmembrane region" description="Helical" evidence="1">
    <location>
        <begin position="12"/>
        <end position="37"/>
    </location>
</feature>
<proteinExistence type="predicted"/>
<reference evidence="2" key="2">
    <citation type="journal article" date="2021" name="PeerJ">
        <title>Extensive microbial diversity within the chicken gut microbiome revealed by metagenomics and culture.</title>
        <authorList>
            <person name="Gilroy R."/>
            <person name="Ravi A."/>
            <person name="Getino M."/>
            <person name="Pursley I."/>
            <person name="Horton D.L."/>
            <person name="Alikhan N.F."/>
            <person name="Baker D."/>
            <person name="Gharbi K."/>
            <person name="Hall N."/>
            <person name="Watson M."/>
            <person name="Adriaenssens E.M."/>
            <person name="Foster-Nyarko E."/>
            <person name="Jarju S."/>
            <person name="Secka A."/>
            <person name="Antonio M."/>
            <person name="Oren A."/>
            <person name="Chaudhuri R.R."/>
            <person name="La Ragione R."/>
            <person name="Hildebrand F."/>
            <person name="Pallen M.J."/>
        </authorList>
    </citation>
    <scope>NUCLEOTIDE SEQUENCE</scope>
    <source>
        <strain evidence="2">11167</strain>
    </source>
</reference>
<reference evidence="2" key="1">
    <citation type="submission" date="2020-10" db="EMBL/GenBank/DDBJ databases">
        <authorList>
            <person name="Gilroy R."/>
        </authorList>
    </citation>
    <scope>NUCLEOTIDE SEQUENCE</scope>
    <source>
        <strain evidence="2">11167</strain>
    </source>
</reference>
<name>A0A9D9H8M3_9SPIR</name>
<evidence type="ECO:0000313" key="3">
    <source>
        <dbReference type="Proteomes" id="UP000823633"/>
    </source>
</evidence>
<organism evidence="2 3">
    <name type="scientific">Candidatus Aphodenecus pullistercoris</name>
    <dbReference type="NCBI Taxonomy" id="2840669"/>
    <lineage>
        <taxon>Bacteria</taxon>
        <taxon>Pseudomonadati</taxon>
        <taxon>Spirochaetota</taxon>
        <taxon>Spirochaetia</taxon>
        <taxon>Spirochaetales</taxon>
        <taxon>Candidatus Aphodenecus</taxon>
    </lineage>
</organism>
<dbReference type="AlphaFoldDB" id="A0A9D9H8M3"/>
<protein>
    <submittedName>
        <fullName evidence="2">Uncharacterized protein</fullName>
    </submittedName>
</protein>
<gene>
    <name evidence="2" type="ORF">IAC42_00585</name>
</gene>
<comment type="caution">
    <text evidence="2">The sequence shown here is derived from an EMBL/GenBank/DDBJ whole genome shotgun (WGS) entry which is preliminary data.</text>
</comment>
<keyword evidence="1" id="KW-1133">Transmembrane helix</keyword>
<feature type="transmembrane region" description="Helical" evidence="1">
    <location>
        <begin position="81"/>
        <end position="101"/>
    </location>
</feature>
<dbReference type="EMBL" id="JADIMU010000004">
    <property type="protein sequence ID" value="MBO8442246.1"/>
    <property type="molecule type" value="Genomic_DNA"/>
</dbReference>
<evidence type="ECO:0000313" key="2">
    <source>
        <dbReference type="EMBL" id="MBO8442246.1"/>
    </source>
</evidence>
<accession>A0A9D9H8M3</accession>
<evidence type="ECO:0000256" key="1">
    <source>
        <dbReference type="SAM" id="Phobius"/>
    </source>
</evidence>
<keyword evidence="1" id="KW-0472">Membrane</keyword>
<feature type="transmembrane region" description="Helical" evidence="1">
    <location>
        <begin position="43"/>
        <end position="69"/>
    </location>
</feature>
<sequence>MKMLDELDSAAVFKLSLVILAALVAYTLLAGLSLWISCGPAELRLFLSLFAFYYIVVLAFANLASAFHLWKCGGLEGGKRLLLGLAGLLFGPVAVLCHHLLCHAGKGKGAA</sequence>
<keyword evidence="1" id="KW-0812">Transmembrane</keyword>